<evidence type="ECO:0000256" key="2">
    <source>
        <dbReference type="SAM" id="Phobius"/>
    </source>
</evidence>
<keyword evidence="2" id="KW-0472">Membrane</keyword>
<dbReference type="AlphaFoldDB" id="A0AAN9VNQ1"/>
<feature type="transmembrane region" description="Helical" evidence="2">
    <location>
        <begin position="114"/>
        <end position="132"/>
    </location>
</feature>
<dbReference type="InterPro" id="IPR036398">
    <property type="entry name" value="CA_dom_sf"/>
</dbReference>
<dbReference type="GO" id="GO:0008270">
    <property type="term" value="F:zinc ion binding"/>
    <property type="evidence" value="ECO:0007669"/>
    <property type="project" value="InterPro"/>
</dbReference>
<feature type="transmembrane region" description="Helical" evidence="2">
    <location>
        <begin position="36"/>
        <end position="56"/>
    </location>
</feature>
<organism evidence="4 5">
    <name type="scientific">Gryllus longicercus</name>
    <dbReference type="NCBI Taxonomy" id="2509291"/>
    <lineage>
        <taxon>Eukaryota</taxon>
        <taxon>Metazoa</taxon>
        <taxon>Ecdysozoa</taxon>
        <taxon>Arthropoda</taxon>
        <taxon>Hexapoda</taxon>
        <taxon>Insecta</taxon>
        <taxon>Pterygota</taxon>
        <taxon>Neoptera</taxon>
        <taxon>Polyneoptera</taxon>
        <taxon>Orthoptera</taxon>
        <taxon>Ensifera</taxon>
        <taxon>Gryllidea</taxon>
        <taxon>Grylloidea</taxon>
        <taxon>Gryllidae</taxon>
        <taxon>Gryllinae</taxon>
        <taxon>Gryllus</taxon>
    </lineage>
</organism>
<dbReference type="GO" id="GO:0004089">
    <property type="term" value="F:carbonate dehydratase activity"/>
    <property type="evidence" value="ECO:0007669"/>
    <property type="project" value="InterPro"/>
</dbReference>
<proteinExistence type="inferred from homology"/>
<protein>
    <recommendedName>
        <fullName evidence="3">Alpha-carbonic anhydrase domain-containing protein</fullName>
    </recommendedName>
</protein>
<dbReference type="SMART" id="SM01057">
    <property type="entry name" value="Carb_anhydrase"/>
    <property type="match status" value="1"/>
</dbReference>
<comment type="caution">
    <text evidence="4">The sequence shown here is derived from an EMBL/GenBank/DDBJ whole genome shotgun (WGS) entry which is preliminary data.</text>
</comment>
<dbReference type="GO" id="GO:0005737">
    <property type="term" value="C:cytoplasm"/>
    <property type="evidence" value="ECO:0007669"/>
    <property type="project" value="TreeGrafter"/>
</dbReference>
<evidence type="ECO:0000256" key="1">
    <source>
        <dbReference type="ARBA" id="ARBA00010718"/>
    </source>
</evidence>
<dbReference type="EMBL" id="JAZDUA010000093">
    <property type="protein sequence ID" value="KAK7868489.1"/>
    <property type="molecule type" value="Genomic_DNA"/>
</dbReference>
<evidence type="ECO:0000313" key="5">
    <source>
        <dbReference type="Proteomes" id="UP001378592"/>
    </source>
</evidence>
<dbReference type="PANTHER" id="PTHR18952:SF114">
    <property type="entry name" value="CARBONIC ANHYDRASE 3, ISOFORM A"/>
    <property type="match status" value="1"/>
</dbReference>
<dbReference type="PROSITE" id="PS51144">
    <property type="entry name" value="ALPHA_CA_2"/>
    <property type="match status" value="1"/>
</dbReference>
<dbReference type="SUPFAM" id="SSF51069">
    <property type="entry name" value="Carbonic anhydrase"/>
    <property type="match status" value="1"/>
</dbReference>
<dbReference type="PANTHER" id="PTHR18952">
    <property type="entry name" value="CARBONIC ANHYDRASE"/>
    <property type="match status" value="1"/>
</dbReference>
<name>A0AAN9VNQ1_9ORTH</name>
<reference evidence="4 5" key="1">
    <citation type="submission" date="2024-03" db="EMBL/GenBank/DDBJ databases">
        <title>The genome assembly and annotation of the cricket Gryllus longicercus Weissman &amp; Gray.</title>
        <authorList>
            <person name="Szrajer S."/>
            <person name="Gray D."/>
            <person name="Ylla G."/>
        </authorList>
    </citation>
    <scope>NUCLEOTIDE SEQUENCE [LARGE SCALE GENOMIC DNA]</scope>
    <source>
        <strain evidence="4">DAG 2021-001</strain>
        <tissue evidence="4">Whole body minus gut</tissue>
    </source>
</reference>
<keyword evidence="2" id="KW-1133">Transmembrane helix</keyword>
<dbReference type="InterPro" id="IPR023561">
    <property type="entry name" value="Carbonic_anhydrase_a-class"/>
</dbReference>
<feature type="transmembrane region" description="Helical" evidence="2">
    <location>
        <begin position="77"/>
        <end position="94"/>
    </location>
</feature>
<evidence type="ECO:0000259" key="3">
    <source>
        <dbReference type="PROSITE" id="PS51144"/>
    </source>
</evidence>
<keyword evidence="2" id="KW-0812">Transmembrane</keyword>
<dbReference type="Pfam" id="PF04791">
    <property type="entry name" value="LMBR1"/>
    <property type="match status" value="1"/>
</dbReference>
<dbReference type="InterPro" id="IPR006876">
    <property type="entry name" value="LMBR1-like_membr_prot"/>
</dbReference>
<dbReference type="InterPro" id="IPR001148">
    <property type="entry name" value="CA_dom"/>
</dbReference>
<evidence type="ECO:0000313" key="4">
    <source>
        <dbReference type="EMBL" id="KAK7868489.1"/>
    </source>
</evidence>
<dbReference type="Gene3D" id="3.10.200.10">
    <property type="entry name" value="Alpha carbonic anhydrase"/>
    <property type="match status" value="1"/>
</dbReference>
<accession>A0AAN9VNQ1</accession>
<dbReference type="Proteomes" id="UP001378592">
    <property type="component" value="Unassembled WGS sequence"/>
</dbReference>
<sequence>MNCSANVLNSTDAIKSSCHKAWISFSSDISLHLCHVVYRTSQCVAWLMMPLFFKFIKARTFIVHAKLKLAFFSNVGYCRSYFFICGILFMYLIVSPGVQINNPNFKIFTSSVNNMWGILLFVLCVGCTLAKVPRSLWNIIKCAAILHHKKYCVSKCLHPQFFSVEPSHLSSCNSKTLKIVSDWNKEHVNCHILLKNNLKCVSSKRTIPSQNEIVRALQRYPYTEMHTRRSADEIQALENHCKQIANNYHHQCSLQQNLPGRIHEIEFWPFIRISSCSELQSPINIWTQLVTRKHFAPLVFTDFMKDQGQAFLYNTNQTAAVMLKGRTPLLEGGPLRGSYKFVQLHFHWSTDDYAGSEHTLDGKPFSMECHAVHIHIRCEDVTDALECENGIAVIGNFLQVSDIENTDFLPISDNLKKICKYESVTEISSNCFSWLKHNRQYGYYTYPGSLTTPLKSKTVTWILYPNPIAVSASQILGFRELLDSKALHIHRNCRNVQNLNNREIFFAV</sequence>
<feature type="domain" description="Alpha-carbonic anhydrase" evidence="3">
    <location>
        <begin position="254"/>
        <end position="508"/>
    </location>
</feature>
<dbReference type="Pfam" id="PF00194">
    <property type="entry name" value="Carb_anhydrase"/>
    <property type="match status" value="1"/>
</dbReference>
<keyword evidence="5" id="KW-1185">Reference proteome</keyword>
<gene>
    <name evidence="4" type="ORF">R5R35_001899</name>
</gene>
<comment type="similarity">
    <text evidence="1">Belongs to the alpha-carbonic anhydrase family.</text>
</comment>
<dbReference type="CDD" id="cd00326">
    <property type="entry name" value="alpha_CA"/>
    <property type="match status" value="1"/>
</dbReference>